<reference evidence="3 4" key="1">
    <citation type="submission" date="2020-06" db="EMBL/GenBank/DDBJ databases">
        <title>Methanofollis fontis sp. nov., a methanogen isolated from marine sediments near a cold seep at Four-Way Closure Ridge offshore southwestern Taiwan.</title>
        <authorList>
            <person name="Chen S.-C."/>
            <person name="Teng N.-H."/>
            <person name="Lin Y.-S."/>
            <person name="Lai M.-C."/>
            <person name="Chen H.-H."/>
            <person name="Wang C.-C."/>
        </authorList>
    </citation>
    <scope>NUCLEOTIDE SEQUENCE [LARGE SCALE GENOMIC DNA]</scope>
    <source>
        <strain evidence="3 4">DSM 2702</strain>
    </source>
</reference>
<organism evidence="3 4">
    <name type="scientific">Methanofollis tationis</name>
    <dbReference type="NCBI Taxonomy" id="81417"/>
    <lineage>
        <taxon>Archaea</taxon>
        <taxon>Methanobacteriati</taxon>
        <taxon>Methanobacteriota</taxon>
        <taxon>Stenosarchaea group</taxon>
        <taxon>Methanomicrobia</taxon>
        <taxon>Methanomicrobiales</taxon>
        <taxon>Methanomicrobiaceae</taxon>
        <taxon>Methanofollis</taxon>
    </lineage>
</organism>
<dbReference type="HAMAP" id="MF_00634">
    <property type="entry name" value="UPF0235"/>
    <property type="match status" value="1"/>
</dbReference>
<dbReference type="Proteomes" id="UP000570823">
    <property type="component" value="Unassembled WGS sequence"/>
</dbReference>
<dbReference type="SUPFAM" id="SSF69786">
    <property type="entry name" value="YggU-like"/>
    <property type="match status" value="1"/>
</dbReference>
<dbReference type="Pfam" id="PF02594">
    <property type="entry name" value="DUF167"/>
    <property type="match status" value="1"/>
</dbReference>
<dbReference type="AlphaFoldDB" id="A0A7K4HLG7"/>
<comment type="similarity">
    <text evidence="1 2">Belongs to the UPF0235 family.</text>
</comment>
<comment type="caution">
    <text evidence="3">The sequence shown here is derived from an EMBL/GenBank/DDBJ whole genome shotgun (WGS) entry which is preliminary data.</text>
</comment>
<keyword evidence="4" id="KW-1185">Reference proteome</keyword>
<dbReference type="Gene3D" id="3.30.1200.10">
    <property type="entry name" value="YggU-like"/>
    <property type="match status" value="1"/>
</dbReference>
<sequence length="106" mass="10888">MPLLEDAVSGSDDHAVITLDVSAGSKKDSFPSGYNPWRSAVECHVSAPAVGGKANKAIIGLVAEAFGVQKSAVHILSGATSTVKRVEITGLSRLRAITVLKGCISV</sequence>
<dbReference type="EMBL" id="JABXWR010000001">
    <property type="protein sequence ID" value="NVO66111.1"/>
    <property type="molecule type" value="Genomic_DNA"/>
</dbReference>
<evidence type="ECO:0000256" key="2">
    <source>
        <dbReference type="HAMAP-Rule" id="MF_00634"/>
    </source>
</evidence>
<evidence type="ECO:0000313" key="4">
    <source>
        <dbReference type="Proteomes" id="UP000570823"/>
    </source>
</evidence>
<name>A0A7K4HLG7_9EURY</name>
<dbReference type="OrthoDB" id="53248at2157"/>
<protein>
    <recommendedName>
        <fullName evidence="2">UPF0235 protein HWN36_02000</fullName>
    </recommendedName>
</protein>
<dbReference type="InterPro" id="IPR036591">
    <property type="entry name" value="YggU-like_sf"/>
</dbReference>
<dbReference type="NCBIfam" id="TIGR00251">
    <property type="entry name" value="DUF167 family protein"/>
    <property type="match status" value="1"/>
</dbReference>
<accession>A0A7K4HLG7</accession>
<gene>
    <name evidence="3" type="ORF">HWN36_02000</name>
</gene>
<evidence type="ECO:0000256" key="1">
    <source>
        <dbReference type="ARBA" id="ARBA00010364"/>
    </source>
</evidence>
<dbReference type="InterPro" id="IPR003746">
    <property type="entry name" value="DUF167"/>
</dbReference>
<dbReference type="SMART" id="SM01152">
    <property type="entry name" value="DUF167"/>
    <property type="match status" value="1"/>
</dbReference>
<proteinExistence type="inferred from homology"/>
<evidence type="ECO:0000313" key="3">
    <source>
        <dbReference type="EMBL" id="NVO66111.1"/>
    </source>
</evidence>
<dbReference type="RefSeq" id="WP_176787766.1">
    <property type="nucleotide sequence ID" value="NZ_JABXWR010000001.1"/>
</dbReference>